<dbReference type="InterPro" id="IPR001810">
    <property type="entry name" value="F-box_dom"/>
</dbReference>
<evidence type="ECO:0000259" key="1">
    <source>
        <dbReference type="PROSITE" id="PS50181"/>
    </source>
</evidence>
<gene>
    <name evidence="2" type="ORF">ASPGLDRAFT_134634</name>
</gene>
<evidence type="ECO:0000313" key="3">
    <source>
        <dbReference type="Proteomes" id="UP000184300"/>
    </source>
</evidence>
<feature type="domain" description="F-box" evidence="1">
    <location>
        <begin position="8"/>
        <end position="53"/>
    </location>
</feature>
<dbReference type="SUPFAM" id="SSF81383">
    <property type="entry name" value="F-box domain"/>
    <property type="match status" value="1"/>
</dbReference>
<dbReference type="CDD" id="cd09917">
    <property type="entry name" value="F-box_SF"/>
    <property type="match status" value="1"/>
</dbReference>
<dbReference type="VEuPathDB" id="FungiDB:ASPGLDRAFT_134634"/>
<accession>A0A1L9V9K7</accession>
<reference evidence="3" key="1">
    <citation type="journal article" date="2017" name="Genome Biol.">
        <title>Comparative genomics reveals high biological diversity and specific adaptations in the industrially and medically important fungal genus Aspergillus.</title>
        <authorList>
            <person name="de Vries R.P."/>
            <person name="Riley R."/>
            <person name="Wiebenga A."/>
            <person name="Aguilar-Osorio G."/>
            <person name="Amillis S."/>
            <person name="Uchima C.A."/>
            <person name="Anderluh G."/>
            <person name="Asadollahi M."/>
            <person name="Askin M."/>
            <person name="Barry K."/>
            <person name="Battaglia E."/>
            <person name="Bayram O."/>
            <person name="Benocci T."/>
            <person name="Braus-Stromeyer S.A."/>
            <person name="Caldana C."/>
            <person name="Canovas D."/>
            <person name="Cerqueira G.C."/>
            <person name="Chen F."/>
            <person name="Chen W."/>
            <person name="Choi C."/>
            <person name="Clum A."/>
            <person name="Dos Santos R.A."/>
            <person name="Damasio A.R."/>
            <person name="Diallinas G."/>
            <person name="Emri T."/>
            <person name="Fekete E."/>
            <person name="Flipphi M."/>
            <person name="Freyberg S."/>
            <person name="Gallo A."/>
            <person name="Gournas C."/>
            <person name="Habgood R."/>
            <person name="Hainaut M."/>
            <person name="Harispe M.L."/>
            <person name="Henrissat B."/>
            <person name="Hilden K.S."/>
            <person name="Hope R."/>
            <person name="Hossain A."/>
            <person name="Karabika E."/>
            <person name="Karaffa L."/>
            <person name="Karanyi Z."/>
            <person name="Krasevec N."/>
            <person name="Kuo A."/>
            <person name="Kusch H."/>
            <person name="LaButti K."/>
            <person name="Lagendijk E.L."/>
            <person name="Lapidus A."/>
            <person name="Levasseur A."/>
            <person name="Lindquist E."/>
            <person name="Lipzen A."/>
            <person name="Logrieco A.F."/>
            <person name="MacCabe A."/>
            <person name="Maekelae M.R."/>
            <person name="Malavazi I."/>
            <person name="Melin P."/>
            <person name="Meyer V."/>
            <person name="Mielnichuk N."/>
            <person name="Miskei M."/>
            <person name="Molnar A.P."/>
            <person name="Mule G."/>
            <person name="Ngan C.Y."/>
            <person name="Orejas M."/>
            <person name="Orosz E."/>
            <person name="Ouedraogo J.P."/>
            <person name="Overkamp K.M."/>
            <person name="Park H.-S."/>
            <person name="Perrone G."/>
            <person name="Piumi F."/>
            <person name="Punt P.J."/>
            <person name="Ram A.F."/>
            <person name="Ramon A."/>
            <person name="Rauscher S."/>
            <person name="Record E."/>
            <person name="Riano-Pachon D.M."/>
            <person name="Robert V."/>
            <person name="Roehrig J."/>
            <person name="Ruller R."/>
            <person name="Salamov A."/>
            <person name="Salih N.S."/>
            <person name="Samson R.A."/>
            <person name="Sandor E."/>
            <person name="Sanguinetti M."/>
            <person name="Schuetze T."/>
            <person name="Sepcic K."/>
            <person name="Shelest E."/>
            <person name="Sherlock G."/>
            <person name="Sophianopoulou V."/>
            <person name="Squina F.M."/>
            <person name="Sun H."/>
            <person name="Susca A."/>
            <person name="Todd R.B."/>
            <person name="Tsang A."/>
            <person name="Unkles S.E."/>
            <person name="van de Wiele N."/>
            <person name="van Rossen-Uffink D."/>
            <person name="Oliveira J.V."/>
            <person name="Vesth T.C."/>
            <person name="Visser J."/>
            <person name="Yu J.-H."/>
            <person name="Zhou M."/>
            <person name="Andersen M.R."/>
            <person name="Archer D.B."/>
            <person name="Baker S.E."/>
            <person name="Benoit I."/>
            <person name="Brakhage A.A."/>
            <person name="Braus G.H."/>
            <person name="Fischer R."/>
            <person name="Frisvad J.C."/>
            <person name="Goldman G.H."/>
            <person name="Houbraken J."/>
            <person name="Oakley B."/>
            <person name="Pocsi I."/>
            <person name="Scazzocchio C."/>
            <person name="Seiboth B."/>
            <person name="vanKuyk P.A."/>
            <person name="Wortman J."/>
            <person name="Dyer P.S."/>
            <person name="Grigoriev I.V."/>
        </authorList>
    </citation>
    <scope>NUCLEOTIDE SEQUENCE [LARGE SCALE GENOMIC DNA]</scope>
    <source>
        <strain evidence="3">CBS 516.65</strain>
    </source>
</reference>
<proteinExistence type="predicted"/>
<name>A0A1L9V9K7_ASPGL</name>
<dbReference type="Proteomes" id="UP000184300">
    <property type="component" value="Unassembled WGS sequence"/>
</dbReference>
<dbReference type="InterPro" id="IPR036047">
    <property type="entry name" value="F-box-like_dom_sf"/>
</dbReference>
<evidence type="ECO:0000313" key="2">
    <source>
        <dbReference type="EMBL" id="OJJ80608.1"/>
    </source>
</evidence>
<protein>
    <recommendedName>
        <fullName evidence="1">F-box domain-containing protein</fullName>
    </recommendedName>
</protein>
<dbReference type="EMBL" id="KV878910">
    <property type="protein sequence ID" value="OJJ80608.1"/>
    <property type="molecule type" value="Genomic_DNA"/>
</dbReference>
<organism evidence="2 3">
    <name type="scientific">Aspergillus glaucus CBS 516.65</name>
    <dbReference type="NCBI Taxonomy" id="1160497"/>
    <lineage>
        <taxon>Eukaryota</taxon>
        <taxon>Fungi</taxon>
        <taxon>Dikarya</taxon>
        <taxon>Ascomycota</taxon>
        <taxon>Pezizomycotina</taxon>
        <taxon>Eurotiomycetes</taxon>
        <taxon>Eurotiomycetidae</taxon>
        <taxon>Eurotiales</taxon>
        <taxon>Aspergillaceae</taxon>
        <taxon>Aspergillus</taxon>
        <taxon>Aspergillus subgen. Aspergillus</taxon>
    </lineage>
</organism>
<dbReference type="GeneID" id="34457572"/>
<sequence length="481" mass="55935">MGREIPTSGPFTVLPQDCWVDIVQYFSFEDLLSLSTACKDLRASTEHFLYQQISWRFREALPLRRLLRLLRTTLDRPDLASSIQLLSLLSFKSKWIMPQQDIDWREEAPSFQDVTEKAISIIQRARFTDAEEWADVLKKGNFFAFAAILISQLANIKTLHLDFCFVWLDGFPGRMIKHAVFSPNKELPTFSCLQEVDYGGNVPNPVKYWTEIDDGPPNRFSDPYNHSQFIGWFSLPSLHHLEIWLRDIEELKEKPELDLSHLHTLILARSTIPEKDVPFLLRRTGGLTNLHLGLAHEWEEQMFYEHSDCLAEGLGLVSSTIERLSVGLEYHPCYCGESHGDDEMEEWRNPLHGILTRFTRLQVAEVPITFLLGFNPDYAANLDGSILPETLRELVLRNDLVNLVGFEWYDGDILDFIERFLTHSRHSTPLLRKITCRRWKRKYSEDWPDEDFQMQLACKDTGIDFNIVVDRLSSGLWNEQK</sequence>
<dbReference type="AlphaFoldDB" id="A0A1L9V9K7"/>
<dbReference type="OrthoDB" id="4191831at2759"/>
<keyword evidence="3" id="KW-1185">Reference proteome</keyword>
<dbReference type="RefSeq" id="XP_022397306.1">
    <property type="nucleotide sequence ID" value="XM_022541311.1"/>
</dbReference>
<dbReference type="PROSITE" id="PS50181">
    <property type="entry name" value="FBOX"/>
    <property type="match status" value="1"/>
</dbReference>